<dbReference type="SUPFAM" id="SSF55874">
    <property type="entry name" value="ATPase domain of HSP90 chaperone/DNA topoisomerase II/histidine kinase"/>
    <property type="match status" value="1"/>
</dbReference>
<dbReference type="PANTHER" id="PTHR45436:SF5">
    <property type="entry name" value="SENSOR HISTIDINE KINASE TRCS"/>
    <property type="match status" value="1"/>
</dbReference>
<dbReference type="InterPro" id="IPR003660">
    <property type="entry name" value="HAMP_dom"/>
</dbReference>
<dbReference type="SUPFAM" id="SSF47384">
    <property type="entry name" value="Homodimeric domain of signal transducing histidine kinase"/>
    <property type="match status" value="1"/>
</dbReference>
<evidence type="ECO:0000256" key="4">
    <source>
        <dbReference type="ARBA" id="ARBA00022553"/>
    </source>
</evidence>
<comment type="subcellular location">
    <subcellularLocation>
        <location evidence="2">Cell membrane</location>
    </subcellularLocation>
</comment>
<organism evidence="14 15">
    <name type="scientific">Saccharomonospora piscinae</name>
    <dbReference type="NCBI Taxonomy" id="687388"/>
    <lineage>
        <taxon>Bacteria</taxon>
        <taxon>Bacillati</taxon>
        <taxon>Actinomycetota</taxon>
        <taxon>Actinomycetes</taxon>
        <taxon>Pseudonocardiales</taxon>
        <taxon>Pseudonocardiaceae</taxon>
        <taxon>Saccharomonospora</taxon>
    </lineage>
</organism>
<evidence type="ECO:0000259" key="13">
    <source>
        <dbReference type="PROSITE" id="PS50885"/>
    </source>
</evidence>
<dbReference type="InterPro" id="IPR005467">
    <property type="entry name" value="His_kinase_dom"/>
</dbReference>
<keyword evidence="8 11" id="KW-1133">Transmembrane helix</keyword>
<dbReference type="InterPro" id="IPR003661">
    <property type="entry name" value="HisK_dim/P_dom"/>
</dbReference>
<comment type="caution">
    <text evidence="14">The sequence shown here is derived from an EMBL/GenBank/DDBJ whole genome shotgun (WGS) entry which is preliminary data.</text>
</comment>
<evidence type="ECO:0000256" key="2">
    <source>
        <dbReference type="ARBA" id="ARBA00004236"/>
    </source>
</evidence>
<dbReference type="GO" id="GO:0000155">
    <property type="term" value="F:phosphorelay sensor kinase activity"/>
    <property type="evidence" value="ECO:0007669"/>
    <property type="project" value="InterPro"/>
</dbReference>
<dbReference type="Pfam" id="PF00512">
    <property type="entry name" value="HisKA"/>
    <property type="match status" value="1"/>
</dbReference>
<dbReference type="EC" id="2.7.13.3" evidence="3"/>
<evidence type="ECO:0000256" key="9">
    <source>
        <dbReference type="ARBA" id="ARBA00023012"/>
    </source>
</evidence>
<dbReference type="Pfam" id="PF00672">
    <property type="entry name" value="HAMP"/>
    <property type="match status" value="1"/>
</dbReference>
<feature type="transmembrane region" description="Helical" evidence="11">
    <location>
        <begin position="20"/>
        <end position="40"/>
    </location>
</feature>
<evidence type="ECO:0000259" key="12">
    <source>
        <dbReference type="PROSITE" id="PS50109"/>
    </source>
</evidence>
<dbReference type="Proteomes" id="UP000192591">
    <property type="component" value="Unassembled WGS sequence"/>
</dbReference>
<dbReference type="PANTHER" id="PTHR45436">
    <property type="entry name" value="SENSOR HISTIDINE KINASE YKOH"/>
    <property type="match status" value="1"/>
</dbReference>
<dbReference type="GO" id="GO:0005886">
    <property type="term" value="C:plasma membrane"/>
    <property type="evidence" value="ECO:0007669"/>
    <property type="project" value="UniProtKB-SubCell"/>
</dbReference>
<keyword evidence="10 11" id="KW-0472">Membrane</keyword>
<dbReference type="InterPro" id="IPR004358">
    <property type="entry name" value="Sig_transdc_His_kin-like_C"/>
</dbReference>
<keyword evidence="6 11" id="KW-0812">Transmembrane</keyword>
<evidence type="ECO:0000256" key="1">
    <source>
        <dbReference type="ARBA" id="ARBA00000085"/>
    </source>
</evidence>
<dbReference type="RefSeq" id="WP_081194259.1">
    <property type="nucleotide sequence ID" value="NZ_MWIH01000008.1"/>
</dbReference>
<keyword evidence="4" id="KW-0597">Phosphoprotein</keyword>
<proteinExistence type="predicted"/>
<feature type="domain" description="HAMP" evidence="13">
    <location>
        <begin position="207"/>
        <end position="259"/>
    </location>
</feature>
<dbReference type="CDD" id="cd00082">
    <property type="entry name" value="HisKA"/>
    <property type="match status" value="1"/>
</dbReference>
<keyword evidence="9" id="KW-0902">Two-component regulatory system</keyword>
<dbReference type="CDD" id="cd06225">
    <property type="entry name" value="HAMP"/>
    <property type="match status" value="1"/>
</dbReference>
<comment type="catalytic activity">
    <reaction evidence="1">
        <text>ATP + protein L-histidine = ADP + protein N-phospho-L-histidine.</text>
        <dbReference type="EC" id="2.7.13.3"/>
    </reaction>
</comment>
<reference evidence="14 15" key="1">
    <citation type="submission" date="2017-02" db="EMBL/GenBank/DDBJ databases">
        <title>Draft genome of Saccharomonospora sp. 154.</title>
        <authorList>
            <person name="Alonso-Carmona G.S."/>
            <person name="De La Haba R."/>
            <person name="Vera-Gargallo B."/>
            <person name="Sandoval-Trujillo A.H."/>
            <person name="Ramirez-Duran N."/>
            <person name="Ventosa A."/>
        </authorList>
    </citation>
    <scope>NUCLEOTIDE SEQUENCE [LARGE SCALE GENOMIC DNA]</scope>
    <source>
        <strain evidence="14 15">LRS4.154</strain>
    </source>
</reference>
<dbReference type="EMBL" id="MWIH01000008">
    <property type="protein sequence ID" value="OQO89955.1"/>
    <property type="molecule type" value="Genomic_DNA"/>
</dbReference>
<dbReference type="SUPFAM" id="SSF158472">
    <property type="entry name" value="HAMP domain-like"/>
    <property type="match status" value="1"/>
</dbReference>
<dbReference type="InterPro" id="IPR050428">
    <property type="entry name" value="TCS_sensor_his_kinase"/>
</dbReference>
<keyword evidence="15" id="KW-1185">Reference proteome</keyword>
<dbReference type="Pfam" id="PF02518">
    <property type="entry name" value="HATPase_c"/>
    <property type="match status" value="1"/>
</dbReference>
<dbReference type="SMART" id="SM00387">
    <property type="entry name" value="HATPase_c"/>
    <property type="match status" value="1"/>
</dbReference>
<dbReference type="Gene3D" id="6.10.340.10">
    <property type="match status" value="1"/>
</dbReference>
<evidence type="ECO:0000256" key="11">
    <source>
        <dbReference type="SAM" id="Phobius"/>
    </source>
</evidence>
<dbReference type="SMART" id="SM00388">
    <property type="entry name" value="HisKA"/>
    <property type="match status" value="1"/>
</dbReference>
<accession>A0A1V8ZYH1</accession>
<dbReference type="PROSITE" id="PS50109">
    <property type="entry name" value="HIS_KIN"/>
    <property type="match status" value="1"/>
</dbReference>
<feature type="domain" description="Histidine kinase" evidence="12">
    <location>
        <begin position="274"/>
        <end position="476"/>
    </location>
</feature>
<dbReference type="InterPro" id="IPR036097">
    <property type="entry name" value="HisK_dim/P_sf"/>
</dbReference>
<dbReference type="InterPro" id="IPR036890">
    <property type="entry name" value="HATPase_C_sf"/>
</dbReference>
<dbReference type="PRINTS" id="PR00344">
    <property type="entry name" value="BCTRLSENSOR"/>
</dbReference>
<dbReference type="InterPro" id="IPR003594">
    <property type="entry name" value="HATPase_dom"/>
</dbReference>
<dbReference type="CDD" id="cd00075">
    <property type="entry name" value="HATPase"/>
    <property type="match status" value="1"/>
</dbReference>
<evidence type="ECO:0000256" key="5">
    <source>
        <dbReference type="ARBA" id="ARBA00022679"/>
    </source>
</evidence>
<dbReference type="Gene3D" id="3.30.565.10">
    <property type="entry name" value="Histidine kinase-like ATPase, C-terminal domain"/>
    <property type="match status" value="1"/>
</dbReference>
<gene>
    <name evidence="14" type="ORF">B1813_19145</name>
</gene>
<keyword evidence="7 14" id="KW-0418">Kinase</keyword>
<name>A0A1V8ZYH1_SACPI</name>
<evidence type="ECO:0000256" key="8">
    <source>
        <dbReference type="ARBA" id="ARBA00022989"/>
    </source>
</evidence>
<evidence type="ECO:0000256" key="3">
    <source>
        <dbReference type="ARBA" id="ARBA00012438"/>
    </source>
</evidence>
<sequence length="489" mass="52544">MTRRRPGRRSRRRLGLRARIAVAVAVVCAAGTTTMGLVVYELQSDSATERFITSAEVGFDSDLQQARARVHSTSGNRIEQVVRFVDQRQGMEWAVYVFETGDQRFVPHQATYSTTDSDTVSVRSLEFAIPAWLAQRARTGETTSVAWRNQHGPVYLVAGLLEPDLVLVEQYSMRRLHDDLSTLRHTLAVVAGAVTAVSVLAAVVAAHFAQRPVRATAQAARRFGAGEFDVRLPVRGHDELAELAREFNDMAQRLGEVIGQLHVKDEQQRRFVADAAHDLRTPVATMVASVDSLRDPATRDTSADLLAAQTRRLARLVEDLLEISRFDAGTAELRTDRIELPGLVDDAVSLLAPGADVRVSATGEVAVTADPRRLHTVIGNLVANALAHGAPPVSVEIDGTGPDAVLIRVADRGPGVPENLLPVLFDRFTRGERARGGDGTGLGLAIASANIAAHGGEITVANSGGAVFTVRLPREPAEATLAAETAVAE</sequence>
<dbReference type="Gene3D" id="1.10.287.130">
    <property type="match status" value="1"/>
</dbReference>
<evidence type="ECO:0000256" key="10">
    <source>
        <dbReference type="ARBA" id="ARBA00023136"/>
    </source>
</evidence>
<dbReference type="AlphaFoldDB" id="A0A1V8ZYH1"/>
<protein>
    <recommendedName>
        <fullName evidence="3">histidine kinase</fullName>
        <ecNumber evidence="3">2.7.13.3</ecNumber>
    </recommendedName>
</protein>
<evidence type="ECO:0000313" key="15">
    <source>
        <dbReference type="Proteomes" id="UP000192591"/>
    </source>
</evidence>
<dbReference type="STRING" id="1962155.B1813_19145"/>
<evidence type="ECO:0000313" key="14">
    <source>
        <dbReference type="EMBL" id="OQO89955.1"/>
    </source>
</evidence>
<dbReference type="SMART" id="SM00304">
    <property type="entry name" value="HAMP"/>
    <property type="match status" value="1"/>
</dbReference>
<dbReference type="PROSITE" id="PS50885">
    <property type="entry name" value="HAMP"/>
    <property type="match status" value="1"/>
</dbReference>
<evidence type="ECO:0000256" key="6">
    <source>
        <dbReference type="ARBA" id="ARBA00022692"/>
    </source>
</evidence>
<evidence type="ECO:0000256" key="7">
    <source>
        <dbReference type="ARBA" id="ARBA00022777"/>
    </source>
</evidence>
<keyword evidence="5" id="KW-0808">Transferase</keyword>